<dbReference type="InterPro" id="IPR008979">
    <property type="entry name" value="Galactose-bd-like_sf"/>
</dbReference>
<dbReference type="CDD" id="cd04080">
    <property type="entry name" value="CBM6_cellulase-like"/>
    <property type="match status" value="1"/>
</dbReference>
<dbReference type="InterPro" id="IPR005084">
    <property type="entry name" value="CBM6"/>
</dbReference>
<dbReference type="Gene3D" id="2.60.120.260">
    <property type="entry name" value="Galactose-binding domain-like"/>
    <property type="match status" value="1"/>
</dbReference>
<dbReference type="SUPFAM" id="SSF49785">
    <property type="entry name" value="Galactose-binding domain-like"/>
    <property type="match status" value="1"/>
</dbReference>
<evidence type="ECO:0000259" key="5">
    <source>
        <dbReference type="PROSITE" id="PS51175"/>
    </source>
</evidence>
<keyword evidence="2 4" id="KW-0378">Hydrolase</keyword>
<dbReference type="InterPro" id="IPR001547">
    <property type="entry name" value="Glyco_hydro_5"/>
</dbReference>
<keyword evidence="7" id="KW-1185">Reference proteome</keyword>
<accession>A0ABU3GPT0</accession>
<dbReference type="EC" id="3.2.1.4" evidence="6"/>
<evidence type="ECO:0000256" key="4">
    <source>
        <dbReference type="RuleBase" id="RU361153"/>
    </source>
</evidence>
<comment type="similarity">
    <text evidence="4">Belongs to the glycosyl hydrolase 5 (cellulase A) family.</text>
</comment>
<evidence type="ECO:0000256" key="1">
    <source>
        <dbReference type="ARBA" id="ARBA00022729"/>
    </source>
</evidence>
<keyword evidence="3 4" id="KW-0326">Glycosidase</keyword>
<dbReference type="RefSeq" id="WP_311947735.1">
    <property type="nucleotide sequence ID" value="NZ_JAVLVU010000001.1"/>
</dbReference>
<keyword evidence="1" id="KW-0732">Signal</keyword>
<dbReference type="EMBL" id="JAVLVU010000001">
    <property type="protein sequence ID" value="MDT3401783.1"/>
    <property type="molecule type" value="Genomic_DNA"/>
</dbReference>
<dbReference type="Pfam" id="PF00150">
    <property type="entry name" value="Cellulase"/>
    <property type="match status" value="1"/>
</dbReference>
<dbReference type="Pfam" id="PF03422">
    <property type="entry name" value="CBM_6"/>
    <property type="match status" value="1"/>
</dbReference>
<sequence>MYYKSEISTGFKHLSSLKTAIRYSTALLLILITSSTFAQEFLKTKGQFITDSKGNKIILRGMGLGGWMLQEGYMFKLSNVGQQYRIKQKIAEVAGTEYADRFYDKWLLNHTRRIDIDSMASWGFNSIRLPMHYALYTLPIEKEPVSGKNTWLEKGFALTDSLLKWCKANKMYLILDLHAAPGGQGNDLPIADRDPSMPSLWDSEANQQKTIALWRKLAQRYANEPYIGGYDIINEPNWGFENADDKRGTAETKNIPLRKLMVDITKAIREVDKKHIIIIEGNGFGNNYKGIFPLWDNNMVLSFHKYGNFNNDGAIQGFLNMSKANKVPLWLGESGENSNTWFTEAIKLAESNNIGWSWWQEKKIGINNPLEIKLTPSYQKLLDYWNGKAPKPSQTEAISAFDEFLYNIKLENNIYHKDIIDAMFRQVQTTATAPFKKHIITDNATINAVDYDLGRQRYAYYDKDTASYRFTPGVNTQGNRGYSYRNDGVDIRPDDNGYHVFNIEDGEWLQYIVNVSAAGNYTIKFNVSSESGKGKLSLLLADVKQGESISTNQFNTDWYMVELKGVKLNKGINKIKVHADEGGFNFKSITFVKN</sequence>
<evidence type="ECO:0000256" key="2">
    <source>
        <dbReference type="ARBA" id="ARBA00022801"/>
    </source>
</evidence>
<dbReference type="PANTHER" id="PTHR31297">
    <property type="entry name" value="GLUCAN ENDO-1,6-BETA-GLUCOSIDASE B"/>
    <property type="match status" value="1"/>
</dbReference>
<name>A0ABU3GPT0_9SPHI</name>
<evidence type="ECO:0000256" key="3">
    <source>
        <dbReference type="ARBA" id="ARBA00023295"/>
    </source>
</evidence>
<dbReference type="GO" id="GO:0008810">
    <property type="term" value="F:cellulase activity"/>
    <property type="evidence" value="ECO:0007669"/>
    <property type="project" value="UniProtKB-EC"/>
</dbReference>
<dbReference type="InterPro" id="IPR006584">
    <property type="entry name" value="Cellulose-bd_IV"/>
</dbReference>
<reference evidence="7" key="1">
    <citation type="submission" date="2023-07" db="EMBL/GenBank/DDBJ databases">
        <title>Functional and genomic diversity of the sorghum phyllosphere microbiome.</title>
        <authorList>
            <person name="Shade A."/>
        </authorList>
    </citation>
    <scope>NUCLEOTIDE SEQUENCE [LARGE SCALE GENOMIC DNA]</scope>
    <source>
        <strain evidence="7">SORGH_AS_0422</strain>
    </source>
</reference>
<feature type="domain" description="CBM6" evidence="5">
    <location>
        <begin position="459"/>
        <end position="592"/>
    </location>
</feature>
<proteinExistence type="inferred from homology"/>
<evidence type="ECO:0000313" key="7">
    <source>
        <dbReference type="Proteomes" id="UP001258315"/>
    </source>
</evidence>
<dbReference type="PANTHER" id="PTHR31297:SF13">
    <property type="entry name" value="PUTATIVE-RELATED"/>
    <property type="match status" value="1"/>
</dbReference>
<dbReference type="SMART" id="SM00606">
    <property type="entry name" value="CBD_IV"/>
    <property type="match status" value="1"/>
</dbReference>
<dbReference type="InterPro" id="IPR050386">
    <property type="entry name" value="Glycosyl_hydrolase_5"/>
</dbReference>
<evidence type="ECO:0000313" key="6">
    <source>
        <dbReference type="EMBL" id="MDT3401783.1"/>
    </source>
</evidence>
<dbReference type="Gene3D" id="3.20.20.80">
    <property type="entry name" value="Glycosidases"/>
    <property type="match status" value="1"/>
</dbReference>
<dbReference type="Proteomes" id="UP001258315">
    <property type="component" value="Unassembled WGS sequence"/>
</dbReference>
<organism evidence="6 7">
    <name type="scientific">Mucilaginibacter terrae</name>
    <dbReference type="NCBI Taxonomy" id="1955052"/>
    <lineage>
        <taxon>Bacteria</taxon>
        <taxon>Pseudomonadati</taxon>
        <taxon>Bacteroidota</taxon>
        <taxon>Sphingobacteriia</taxon>
        <taxon>Sphingobacteriales</taxon>
        <taxon>Sphingobacteriaceae</taxon>
        <taxon>Mucilaginibacter</taxon>
    </lineage>
</organism>
<dbReference type="InterPro" id="IPR017853">
    <property type="entry name" value="GH"/>
</dbReference>
<dbReference type="PROSITE" id="PS51175">
    <property type="entry name" value="CBM6"/>
    <property type="match status" value="1"/>
</dbReference>
<gene>
    <name evidence="6" type="ORF">QE417_000855</name>
</gene>
<protein>
    <submittedName>
        <fullName evidence="6">Endoglucanase</fullName>
        <ecNumber evidence="6">3.2.1.4</ecNumber>
    </submittedName>
</protein>
<dbReference type="SUPFAM" id="SSF51445">
    <property type="entry name" value="(Trans)glycosidases"/>
    <property type="match status" value="1"/>
</dbReference>
<comment type="caution">
    <text evidence="6">The sequence shown here is derived from an EMBL/GenBank/DDBJ whole genome shotgun (WGS) entry which is preliminary data.</text>
</comment>